<reference evidence="1" key="1">
    <citation type="submission" date="2020-03" db="EMBL/GenBank/DDBJ databases">
        <title>The deep terrestrial virosphere.</title>
        <authorList>
            <person name="Holmfeldt K."/>
            <person name="Nilsson E."/>
            <person name="Simone D."/>
            <person name="Lopez-Fernandez M."/>
            <person name="Wu X."/>
            <person name="de Brujin I."/>
            <person name="Lundin D."/>
            <person name="Andersson A."/>
            <person name="Bertilsson S."/>
            <person name="Dopson M."/>
        </authorList>
    </citation>
    <scope>NUCLEOTIDE SEQUENCE</scope>
    <source>
        <strain evidence="3">MM415A00187</strain>
        <strain evidence="2">MM415B00313</strain>
        <strain evidence="1">TM448A00409</strain>
        <strain evidence="4">TM448B01327</strain>
    </source>
</reference>
<dbReference type="EMBL" id="MT142530">
    <property type="protein sequence ID" value="QJA84493.1"/>
    <property type="molecule type" value="Genomic_DNA"/>
</dbReference>
<dbReference type="EMBL" id="MT141564">
    <property type="protein sequence ID" value="QJA66980.1"/>
    <property type="molecule type" value="Genomic_DNA"/>
</dbReference>
<sequence>MKIRYKKGYKYQLSSTYTGQVDIFPHSDIVTEYINLTRDGKIGIKAGYAWDGPSGPTFDTRDFMRGSLVHDSLYQLIRQGYLSKIMWKVQADIELVKICKEDGMSRLRAWYVYRAVRLSDYLISWLPRKEIEAP</sequence>
<evidence type="ECO:0000313" key="4">
    <source>
        <dbReference type="EMBL" id="QJH98473.1"/>
    </source>
</evidence>
<dbReference type="AlphaFoldDB" id="A0A6H1ZFZ6"/>
<dbReference type="EMBL" id="MT144735">
    <property type="protein sequence ID" value="QJH98473.1"/>
    <property type="molecule type" value="Genomic_DNA"/>
</dbReference>
<proteinExistence type="predicted"/>
<dbReference type="EMBL" id="MT144009">
    <property type="protein sequence ID" value="QJA46392.1"/>
    <property type="molecule type" value="Genomic_DNA"/>
</dbReference>
<name>A0A6H1ZFZ6_9ZZZZ</name>
<evidence type="ECO:0000313" key="2">
    <source>
        <dbReference type="EMBL" id="QJA66980.1"/>
    </source>
</evidence>
<evidence type="ECO:0000313" key="3">
    <source>
        <dbReference type="EMBL" id="QJA84493.1"/>
    </source>
</evidence>
<gene>
    <name evidence="3" type="ORF">MM415A00187_0028</name>
    <name evidence="2" type="ORF">MM415B00313_0028</name>
    <name evidence="1" type="ORF">TM448A00409_0028</name>
    <name evidence="4" type="ORF">TM448B01327_0013</name>
</gene>
<evidence type="ECO:0000313" key="1">
    <source>
        <dbReference type="EMBL" id="QJA46392.1"/>
    </source>
</evidence>
<protein>
    <recommendedName>
        <fullName evidence="5">DUF1353 domain-containing protein</fullName>
    </recommendedName>
</protein>
<organism evidence="1">
    <name type="scientific">viral metagenome</name>
    <dbReference type="NCBI Taxonomy" id="1070528"/>
    <lineage>
        <taxon>unclassified sequences</taxon>
        <taxon>metagenomes</taxon>
        <taxon>organismal metagenomes</taxon>
    </lineage>
</organism>
<evidence type="ECO:0008006" key="5">
    <source>
        <dbReference type="Google" id="ProtNLM"/>
    </source>
</evidence>
<accession>A0A6H1ZFZ6</accession>